<dbReference type="GO" id="GO:0003824">
    <property type="term" value="F:catalytic activity"/>
    <property type="evidence" value="ECO:0007669"/>
    <property type="project" value="InterPro"/>
</dbReference>
<dbReference type="GO" id="GO:0051536">
    <property type="term" value="F:iron-sulfur cluster binding"/>
    <property type="evidence" value="ECO:0007669"/>
    <property type="project" value="UniProtKB-KW"/>
</dbReference>
<protein>
    <submittedName>
        <fullName evidence="5">Radical SAM superfamily protein</fullName>
    </submittedName>
</protein>
<gene>
    <name evidence="5" type="ORF">CLHUN_28490</name>
</gene>
<dbReference type="Proteomes" id="UP000191554">
    <property type="component" value="Unassembled WGS sequence"/>
</dbReference>
<dbReference type="AlphaFoldDB" id="A0A1V4SJ78"/>
<keyword evidence="3" id="KW-0411">Iron-sulfur</keyword>
<keyword evidence="1" id="KW-0479">Metal-binding</keyword>
<dbReference type="SFLD" id="SFLDG01084">
    <property type="entry name" value="Uncharacterised_Radical_SAM_Su"/>
    <property type="match status" value="1"/>
</dbReference>
<proteinExistence type="predicted"/>
<dbReference type="SUPFAM" id="SSF102114">
    <property type="entry name" value="Radical SAM enzymes"/>
    <property type="match status" value="1"/>
</dbReference>
<dbReference type="GO" id="GO:0046872">
    <property type="term" value="F:metal ion binding"/>
    <property type="evidence" value="ECO:0007669"/>
    <property type="project" value="UniProtKB-KW"/>
</dbReference>
<dbReference type="InterPro" id="IPR058240">
    <property type="entry name" value="rSAM_sf"/>
</dbReference>
<organism evidence="5 6">
    <name type="scientific">Ruminiclostridium hungatei</name>
    <name type="common">Clostridium hungatei</name>
    <dbReference type="NCBI Taxonomy" id="48256"/>
    <lineage>
        <taxon>Bacteria</taxon>
        <taxon>Bacillati</taxon>
        <taxon>Bacillota</taxon>
        <taxon>Clostridia</taxon>
        <taxon>Eubacteriales</taxon>
        <taxon>Oscillospiraceae</taxon>
        <taxon>Ruminiclostridium</taxon>
    </lineage>
</organism>
<feature type="domain" description="Elp3/MiaA/NifB-like radical SAM core" evidence="4">
    <location>
        <begin position="28"/>
        <end position="249"/>
    </location>
</feature>
<dbReference type="PANTHER" id="PTHR43432:SF5">
    <property type="entry name" value="ELP3_MIAA_NIFB-LIKE RADICAL SAM CORE DOMAIN-CONTAINING PROTEIN"/>
    <property type="match status" value="1"/>
</dbReference>
<sequence>MKGEAEMEYMPAKTIISGYAHNNNWFGINYNMNIYKGCNHGCIYCDSRSDCYHVEDFDRVRVKENALGIISRELKSKRRKGVVGTGAMSDPYNSFEGQLELTRGSLELINRFGFGSSIATKSDLVVRDMDILQKLQTHSPVIVKVTVTSCDDQLAKKVERNAVPSSRRFAAVKSLTDSGIFAGILMMPVLPFIEDTEENIKGVLRRAHESGARFVYTSFGVTLRQNQRDWYYDKLDEQFPGVKQKYIRQFGDSYVCDSPRLEELKVIFKEECKRLGLLYGMKQIIAAYRQGYEDRQLTLF</sequence>
<evidence type="ECO:0000256" key="3">
    <source>
        <dbReference type="ARBA" id="ARBA00023014"/>
    </source>
</evidence>
<evidence type="ECO:0000259" key="4">
    <source>
        <dbReference type="SMART" id="SM00729"/>
    </source>
</evidence>
<keyword evidence="6" id="KW-1185">Reference proteome</keyword>
<dbReference type="Gene3D" id="3.80.30.30">
    <property type="match status" value="1"/>
</dbReference>
<comment type="caution">
    <text evidence="5">The sequence shown here is derived from an EMBL/GenBank/DDBJ whole genome shotgun (WGS) entry which is preliminary data.</text>
</comment>
<dbReference type="CDD" id="cd01335">
    <property type="entry name" value="Radical_SAM"/>
    <property type="match status" value="1"/>
</dbReference>
<dbReference type="InterPro" id="IPR006638">
    <property type="entry name" value="Elp3/MiaA/NifB-like_rSAM"/>
</dbReference>
<dbReference type="EMBL" id="MZGX01000019">
    <property type="protein sequence ID" value="OPX43301.1"/>
    <property type="molecule type" value="Genomic_DNA"/>
</dbReference>
<dbReference type="SMART" id="SM00729">
    <property type="entry name" value="Elp3"/>
    <property type="match status" value="1"/>
</dbReference>
<keyword evidence="2" id="KW-0408">Iron</keyword>
<dbReference type="PANTHER" id="PTHR43432">
    <property type="entry name" value="SLR0285 PROTEIN"/>
    <property type="match status" value="1"/>
</dbReference>
<evidence type="ECO:0000313" key="5">
    <source>
        <dbReference type="EMBL" id="OPX43301.1"/>
    </source>
</evidence>
<reference evidence="5 6" key="1">
    <citation type="submission" date="2017-03" db="EMBL/GenBank/DDBJ databases">
        <title>Genome sequence of Clostridium hungatei DSM 14427.</title>
        <authorList>
            <person name="Poehlein A."/>
            <person name="Daniel R."/>
        </authorList>
    </citation>
    <scope>NUCLEOTIDE SEQUENCE [LARGE SCALE GENOMIC DNA]</scope>
    <source>
        <strain evidence="5 6">DSM 14427</strain>
    </source>
</reference>
<evidence type="ECO:0000313" key="6">
    <source>
        <dbReference type="Proteomes" id="UP000191554"/>
    </source>
</evidence>
<dbReference type="Pfam" id="PF04055">
    <property type="entry name" value="Radical_SAM"/>
    <property type="match status" value="1"/>
</dbReference>
<dbReference type="InterPro" id="IPR007197">
    <property type="entry name" value="rSAM"/>
</dbReference>
<dbReference type="STRING" id="48256.CLHUN_28490"/>
<evidence type="ECO:0000256" key="1">
    <source>
        <dbReference type="ARBA" id="ARBA00022723"/>
    </source>
</evidence>
<dbReference type="SFLD" id="SFLDS00029">
    <property type="entry name" value="Radical_SAM"/>
    <property type="match status" value="1"/>
</dbReference>
<accession>A0A1V4SJ78</accession>
<evidence type="ECO:0000256" key="2">
    <source>
        <dbReference type="ARBA" id="ARBA00023004"/>
    </source>
</evidence>
<name>A0A1V4SJ78_RUMHU</name>
<dbReference type="InterPro" id="IPR040086">
    <property type="entry name" value="MJ0683-like"/>
</dbReference>